<dbReference type="GO" id="GO:0051321">
    <property type="term" value="P:meiotic cell cycle"/>
    <property type="evidence" value="ECO:0000318"/>
    <property type="project" value="GO_Central"/>
</dbReference>
<dbReference type="SMART" id="SM00343">
    <property type="entry name" value="ZnF_C2HC"/>
    <property type="match status" value="2"/>
</dbReference>
<dbReference type="CDD" id="cd04476">
    <property type="entry name" value="RPA1_DBD_C"/>
    <property type="match status" value="1"/>
</dbReference>
<evidence type="ECO:0000256" key="1">
    <source>
        <dbReference type="ARBA" id="ARBA00004123"/>
    </source>
</evidence>
<dbReference type="InterPro" id="IPR013955">
    <property type="entry name" value="Rep_factor-A_C"/>
</dbReference>
<dbReference type="CDD" id="cd04474">
    <property type="entry name" value="RPA1_DBD_A"/>
    <property type="match status" value="1"/>
</dbReference>
<dbReference type="SUPFAM" id="SSF50249">
    <property type="entry name" value="Nucleic acid-binding proteins"/>
    <property type="match status" value="4"/>
</dbReference>
<dbReference type="FunFam" id="2.40.50.140:FF:000090">
    <property type="entry name" value="Replication protein A subunit"/>
    <property type="match status" value="1"/>
</dbReference>
<sequence length="863" mass="95172">MAVRLTAGAISAICSGNWQTTDAKPVIQVLDVRQVQVQTVSAEKEKYRVRISDGLFHQQGMLATQLNDLVKTQQIQRGSVVQLNQFVANTIRDRMIIIILNVDVILQSCDIIGDAKPFLSTPGSDPSTLRSPAPMQSNNQPTATMGGPQNFMGSVPRPNLALSSPNYPPRQEHNAGVQSYAMSHAPTMLSRPPANSYMRPVQPVQPTHNQPPPMYMNRGPTARNEAPPRIIPIAALNPYQGRWTIKARVTAKAELRHYNNAKGDGKVFSFDLLDSDGGEIRTTCFNAVADQFYDQVEVGKVYFISKGNIKPAQKAFNHLKNDHEITLDHMSTIQPCLDDDRSIPQQQYHFRSIAEIENVENNTILDIIGVVYSIKPSVSITRKNNTETLKRSLGLKDMSGRSVELTLWGNFCNQEGQSLQNICDSGTYPVLAVKSARVGEFNGKNVGTISTSQLCIEPDFPEAHELKTWYESVGKNTPSVPLSHDTIGRTDVRKVISQIKDEKLGTNEKPDWITVSATITFIKVDNFYYTACPLMLGERKCSKKVVNNGDGKWQCDRCDRAVDECDYRYILQLNIQDQTGFTWATAFQETGEDIMGISAKELYDIKEQDDERFAEIIRSVQYEKYNFKLKVKEESFGDEQRVKSTVSKVEKIKFSSDTSFLLDLIKKEDLKFETPIGASAPLNSVVTARGIGQQAGLPASSTGQFGNHYQQSSLPASQMGQYGNQYGGSRHGVSCNSCGGVGHSSMNCPSAVNGSSGRFNSMSSTGGNSSNCYKCHQPGHWAKDCPGVNNVSTVYGGGNVAPGRYGSASGQYVGDCCSNRRSTVSVLGLTFFYISLVKNRTVGSLNMFILKYCFSFLVFGLNN</sequence>
<dbReference type="InterPro" id="IPR001878">
    <property type="entry name" value="Znf_CCHC"/>
</dbReference>
<evidence type="ECO:0000256" key="7">
    <source>
        <dbReference type="ARBA" id="ARBA00022833"/>
    </source>
</evidence>
<dbReference type="FunFam" id="2.40.50.140:FF:000041">
    <property type="entry name" value="Replication protein A subunit"/>
    <property type="match status" value="1"/>
</dbReference>
<comment type="subunit">
    <text evidence="13">Heterotrimer of RPA1, RPA2 and RPA3 (canonical replication protein A complex).</text>
</comment>
<evidence type="ECO:0000256" key="2">
    <source>
        <dbReference type="ARBA" id="ARBA00005690"/>
    </source>
</evidence>
<evidence type="ECO:0000256" key="12">
    <source>
        <dbReference type="PROSITE-ProRule" id="PRU00047"/>
    </source>
</evidence>
<dbReference type="EMBL" id="CM007906">
    <property type="protein sequence ID" value="OTF85368.1"/>
    <property type="molecule type" value="Genomic_DNA"/>
</dbReference>
<dbReference type="InterPro" id="IPR007199">
    <property type="entry name" value="Rep_factor-A_N"/>
</dbReference>
<evidence type="ECO:0000256" key="10">
    <source>
        <dbReference type="ARBA" id="ARBA00023204"/>
    </source>
</evidence>
<dbReference type="PANTHER" id="PTHR23273:SF4">
    <property type="entry name" value="REPLICATION PROTEIN A OB DOMAIN-CONTAINING PROTEIN"/>
    <property type="match status" value="1"/>
</dbReference>
<dbReference type="GO" id="GO:0006289">
    <property type="term" value="P:nucleotide-excision repair"/>
    <property type="evidence" value="ECO:0000318"/>
    <property type="project" value="GO_Central"/>
</dbReference>
<dbReference type="Pfam" id="PF01336">
    <property type="entry name" value="tRNA_anti-codon"/>
    <property type="match status" value="1"/>
</dbReference>
<evidence type="ECO:0000256" key="14">
    <source>
        <dbReference type="SAM" id="MobiDB-lite"/>
    </source>
</evidence>
<dbReference type="GO" id="GO:0008270">
    <property type="term" value="F:zinc ion binding"/>
    <property type="evidence" value="ECO:0007669"/>
    <property type="project" value="UniProtKB-KW"/>
</dbReference>
<name>A0A251RLM7_HELAN</name>
<dbReference type="OMA" id="CATISFM"/>
<feature type="domain" description="CCHC-type" evidence="15">
    <location>
        <begin position="735"/>
        <end position="750"/>
    </location>
</feature>
<accession>A0A251RLM7</accession>
<dbReference type="Gene3D" id="4.10.60.10">
    <property type="entry name" value="Zinc finger, CCHC-type"/>
    <property type="match status" value="1"/>
</dbReference>
<dbReference type="AlphaFoldDB" id="A0A251RLM7"/>
<dbReference type="GO" id="GO:0007140">
    <property type="term" value="P:male meiotic nuclear division"/>
    <property type="evidence" value="ECO:0007669"/>
    <property type="project" value="UniProtKB-ARBA"/>
</dbReference>
<feature type="domain" description="CCHC-type" evidence="15">
    <location>
        <begin position="772"/>
        <end position="786"/>
    </location>
</feature>
<evidence type="ECO:0000256" key="8">
    <source>
        <dbReference type="ARBA" id="ARBA00023125"/>
    </source>
</evidence>
<dbReference type="GO" id="GO:0007004">
    <property type="term" value="P:telomere maintenance via telomerase"/>
    <property type="evidence" value="ECO:0000318"/>
    <property type="project" value="GO_Central"/>
</dbReference>
<dbReference type="GO" id="GO:0005662">
    <property type="term" value="C:DNA replication factor A complex"/>
    <property type="evidence" value="ECO:0000318"/>
    <property type="project" value="GO_Central"/>
</dbReference>
<dbReference type="Proteomes" id="UP000215914">
    <property type="component" value="Chromosome 17"/>
</dbReference>
<dbReference type="NCBIfam" id="TIGR00617">
    <property type="entry name" value="rpa1"/>
    <property type="match status" value="1"/>
</dbReference>
<dbReference type="CDD" id="cd04477">
    <property type="entry name" value="RPA1N"/>
    <property type="match status" value="1"/>
</dbReference>
<dbReference type="CDD" id="cd04475">
    <property type="entry name" value="RPA1_DBD_B"/>
    <property type="match status" value="1"/>
</dbReference>
<dbReference type="FunFam" id="2.40.50.140:FF:000117">
    <property type="entry name" value="Replication protein A subunit"/>
    <property type="match status" value="1"/>
</dbReference>
<keyword evidence="8 13" id="KW-0238">DNA-binding</keyword>
<reference evidence="17" key="1">
    <citation type="journal article" date="2017" name="Nature">
        <title>The sunflower genome provides insights into oil metabolism, flowering and Asterid evolution.</title>
        <authorList>
            <person name="Badouin H."/>
            <person name="Gouzy J."/>
            <person name="Grassa C.J."/>
            <person name="Murat F."/>
            <person name="Staton S.E."/>
            <person name="Cottret L."/>
            <person name="Lelandais-Briere C."/>
            <person name="Owens G.L."/>
            <person name="Carrere S."/>
            <person name="Mayjonade B."/>
            <person name="Legrand L."/>
            <person name="Gill N."/>
            <person name="Kane N.C."/>
            <person name="Bowers J.E."/>
            <person name="Hubner S."/>
            <person name="Bellec A."/>
            <person name="Berard A."/>
            <person name="Berges H."/>
            <person name="Blanchet N."/>
            <person name="Boniface M.C."/>
            <person name="Brunel D."/>
            <person name="Catrice O."/>
            <person name="Chaidir N."/>
            <person name="Claudel C."/>
            <person name="Donnadieu C."/>
            <person name="Faraut T."/>
            <person name="Fievet G."/>
            <person name="Helmstetter N."/>
            <person name="King M."/>
            <person name="Knapp S.J."/>
            <person name="Lai Z."/>
            <person name="Le Paslier M.C."/>
            <person name="Lippi Y."/>
            <person name="Lorenzon L."/>
            <person name="Mandel J.R."/>
            <person name="Marage G."/>
            <person name="Marchand G."/>
            <person name="Marquand E."/>
            <person name="Bret-Mestries E."/>
            <person name="Morien E."/>
            <person name="Nambeesan S."/>
            <person name="Nguyen T."/>
            <person name="Pegot-Espagnet P."/>
            <person name="Pouilly N."/>
            <person name="Raftis F."/>
            <person name="Sallet E."/>
            <person name="Schiex T."/>
            <person name="Thomas J."/>
            <person name="Vandecasteele C."/>
            <person name="Vares D."/>
            <person name="Vear F."/>
            <person name="Vautrin S."/>
            <person name="Crespi M."/>
            <person name="Mangin B."/>
            <person name="Burke J.M."/>
            <person name="Salse J."/>
            <person name="Munos S."/>
            <person name="Vincourt P."/>
            <person name="Rieseberg L.H."/>
            <person name="Langlade N.B."/>
        </authorList>
    </citation>
    <scope>NUCLEOTIDE SEQUENCE [LARGE SCALE GENOMIC DNA]</scope>
    <source>
        <strain evidence="17">cv. SF193</strain>
    </source>
</reference>
<protein>
    <recommendedName>
        <fullName evidence="13">Replication protein A subunit</fullName>
    </recommendedName>
</protein>
<keyword evidence="11 13" id="KW-0539">Nucleus</keyword>
<dbReference type="InterPro" id="IPR036875">
    <property type="entry name" value="Znf_CCHC_sf"/>
</dbReference>
<comment type="function">
    <text evidence="13">Component of the replication protein A complex (RPA) required for DNA recombination, repair and replication. The activity of RPA is mediated by single-stranded DNA binding and protein interactions. Probably involved in repair of double-strand DNA breaks (DSBs) induced by genotoxic stresses.</text>
</comment>
<dbReference type="SUPFAM" id="SSF57756">
    <property type="entry name" value="Retrovirus zinc finger-like domains"/>
    <property type="match status" value="1"/>
</dbReference>
<keyword evidence="9" id="KW-0233">DNA recombination</keyword>
<keyword evidence="6 12" id="KW-0863">Zinc-finger</keyword>
<dbReference type="GO" id="GO:0006260">
    <property type="term" value="P:DNA replication"/>
    <property type="evidence" value="ECO:0000318"/>
    <property type="project" value="GO_Central"/>
</dbReference>
<feature type="compositionally biased region" description="Polar residues" evidence="14">
    <location>
        <begin position="121"/>
        <end position="143"/>
    </location>
</feature>
<keyword evidence="10" id="KW-0234">DNA repair</keyword>
<dbReference type="Pfam" id="PF16900">
    <property type="entry name" value="REPA_OB_2"/>
    <property type="match status" value="1"/>
</dbReference>
<dbReference type="GO" id="GO:0003684">
    <property type="term" value="F:damaged DNA binding"/>
    <property type="evidence" value="ECO:0000318"/>
    <property type="project" value="GO_Central"/>
</dbReference>
<dbReference type="FunFam" id="2.40.50.140:FF:000064">
    <property type="entry name" value="Replication protein A subunit"/>
    <property type="match status" value="1"/>
</dbReference>
<dbReference type="Pfam" id="PF04057">
    <property type="entry name" value="Rep-A_N"/>
    <property type="match status" value="1"/>
</dbReference>
<keyword evidence="7 13" id="KW-0862">Zinc</keyword>
<proteinExistence type="inferred from homology"/>
<organism evidence="16 17">
    <name type="scientific">Helianthus annuus</name>
    <name type="common">Common sunflower</name>
    <dbReference type="NCBI Taxonomy" id="4232"/>
    <lineage>
        <taxon>Eukaryota</taxon>
        <taxon>Viridiplantae</taxon>
        <taxon>Streptophyta</taxon>
        <taxon>Embryophyta</taxon>
        <taxon>Tracheophyta</taxon>
        <taxon>Spermatophyta</taxon>
        <taxon>Magnoliopsida</taxon>
        <taxon>eudicotyledons</taxon>
        <taxon>Gunneridae</taxon>
        <taxon>Pentapetalae</taxon>
        <taxon>asterids</taxon>
        <taxon>campanulids</taxon>
        <taxon>Asterales</taxon>
        <taxon>Asteraceae</taxon>
        <taxon>Asteroideae</taxon>
        <taxon>Heliantheae alliance</taxon>
        <taxon>Heliantheae</taxon>
        <taxon>Helianthus</taxon>
    </lineage>
</organism>
<gene>
    <name evidence="16" type="primary">RPA70C</name>
    <name evidence="16" type="ORF">HannXRQ_Chr17g0539191</name>
</gene>
<evidence type="ECO:0000256" key="5">
    <source>
        <dbReference type="ARBA" id="ARBA00022763"/>
    </source>
</evidence>
<comment type="similarity">
    <text evidence="2 13">Belongs to the replication factor A protein 1 family.</text>
</comment>
<dbReference type="Gene3D" id="2.40.50.140">
    <property type="entry name" value="Nucleic acid-binding proteins"/>
    <property type="match status" value="4"/>
</dbReference>
<evidence type="ECO:0000256" key="4">
    <source>
        <dbReference type="ARBA" id="ARBA00022723"/>
    </source>
</evidence>
<dbReference type="Pfam" id="PF08646">
    <property type="entry name" value="Rep_fac-A_C"/>
    <property type="match status" value="1"/>
</dbReference>
<dbReference type="STRING" id="4232.A0A251RLM7"/>
<keyword evidence="4 13" id="KW-0479">Metal-binding</keyword>
<dbReference type="InterPro" id="IPR047192">
    <property type="entry name" value="Euk_RPA1_DBD_C"/>
</dbReference>
<keyword evidence="3 13" id="KW-0235">DNA replication</keyword>
<dbReference type="InParanoid" id="A0A251RLM7"/>
<dbReference type="FunCoup" id="A0A251RLM7">
    <property type="interactions" value="4620"/>
</dbReference>
<dbReference type="InterPro" id="IPR004591">
    <property type="entry name" value="Rfa1"/>
</dbReference>
<evidence type="ECO:0000256" key="3">
    <source>
        <dbReference type="ARBA" id="ARBA00022705"/>
    </source>
</evidence>
<dbReference type="GO" id="GO:0043047">
    <property type="term" value="F:single-stranded telomeric DNA binding"/>
    <property type="evidence" value="ECO:0000318"/>
    <property type="project" value="GO_Central"/>
</dbReference>
<evidence type="ECO:0000256" key="6">
    <source>
        <dbReference type="ARBA" id="ARBA00022771"/>
    </source>
</evidence>
<dbReference type="GO" id="GO:0000724">
    <property type="term" value="P:double-strand break repair via homologous recombination"/>
    <property type="evidence" value="ECO:0000318"/>
    <property type="project" value="GO_Central"/>
</dbReference>
<evidence type="ECO:0000256" key="13">
    <source>
        <dbReference type="RuleBase" id="RU364130"/>
    </source>
</evidence>
<evidence type="ECO:0000256" key="11">
    <source>
        <dbReference type="ARBA" id="ARBA00023242"/>
    </source>
</evidence>
<dbReference type="PANTHER" id="PTHR23273">
    <property type="entry name" value="REPLICATION FACTOR A 1, RFA1"/>
    <property type="match status" value="1"/>
</dbReference>
<dbReference type="InterPro" id="IPR012340">
    <property type="entry name" value="NA-bd_OB-fold"/>
</dbReference>
<evidence type="ECO:0000256" key="9">
    <source>
        <dbReference type="ARBA" id="ARBA00023172"/>
    </source>
</evidence>
<dbReference type="InterPro" id="IPR031657">
    <property type="entry name" value="REPA_OB_2"/>
</dbReference>
<keyword evidence="17" id="KW-1185">Reference proteome</keyword>
<evidence type="ECO:0000259" key="15">
    <source>
        <dbReference type="PROSITE" id="PS50158"/>
    </source>
</evidence>
<comment type="subcellular location">
    <subcellularLocation>
        <location evidence="1 13">Nucleus</location>
    </subcellularLocation>
</comment>
<keyword evidence="5" id="KW-0227">DNA damage</keyword>
<dbReference type="PROSITE" id="PS50158">
    <property type="entry name" value="ZF_CCHC"/>
    <property type="match status" value="2"/>
</dbReference>
<dbReference type="InterPro" id="IPR004365">
    <property type="entry name" value="NA-bd_OB_tRNA"/>
</dbReference>
<feature type="region of interest" description="Disordered" evidence="14">
    <location>
        <begin position="121"/>
        <end position="175"/>
    </location>
</feature>
<dbReference type="Pfam" id="PF00098">
    <property type="entry name" value="zf-CCHC"/>
    <property type="match status" value="1"/>
</dbReference>
<evidence type="ECO:0000313" key="16">
    <source>
        <dbReference type="EMBL" id="OTF85368.1"/>
    </source>
</evidence>
<evidence type="ECO:0000313" key="17">
    <source>
        <dbReference type="Proteomes" id="UP000215914"/>
    </source>
</evidence>